<keyword evidence="1" id="KW-1133">Transmembrane helix</keyword>
<comment type="caution">
    <text evidence="2">The sequence shown here is derived from an EMBL/GenBank/DDBJ whole genome shotgun (WGS) entry which is preliminary data.</text>
</comment>
<keyword evidence="1" id="KW-0472">Membrane</keyword>
<dbReference type="EMBL" id="VSSQ01109243">
    <property type="protein sequence ID" value="MPN47615.1"/>
    <property type="molecule type" value="Genomic_DNA"/>
</dbReference>
<name>A0A645I8E2_9ZZZZ</name>
<keyword evidence="1" id="KW-0812">Transmembrane</keyword>
<evidence type="ECO:0000256" key="1">
    <source>
        <dbReference type="SAM" id="Phobius"/>
    </source>
</evidence>
<reference evidence="2" key="1">
    <citation type="submission" date="2019-08" db="EMBL/GenBank/DDBJ databases">
        <authorList>
            <person name="Kucharzyk K."/>
            <person name="Murdoch R.W."/>
            <person name="Higgins S."/>
            <person name="Loffler F."/>
        </authorList>
    </citation>
    <scope>NUCLEOTIDE SEQUENCE</scope>
</reference>
<accession>A0A645I8E2</accession>
<evidence type="ECO:0000313" key="2">
    <source>
        <dbReference type="EMBL" id="MPN47615.1"/>
    </source>
</evidence>
<evidence type="ECO:0008006" key="3">
    <source>
        <dbReference type="Google" id="ProtNLM"/>
    </source>
</evidence>
<organism evidence="2">
    <name type="scientific">bioreactor metagenome</name>
    <dbReference type="NCBI Taxonomy" id="1076179"/>
    <lineage>
        <taxon>unclassified sequences</taxon>
        <taxon>metagenomes</taxon>
        <taxon>ecological metagenomes</taxon>
    </lineage>
</organism>
<dbReference type="AlphaFoldDB" id="A0A645I8E2"/>
<feature type="transmembrane region" description="Helical" evidence="1">
    <location>
        <begin position="38"/>
        <end position="55"/>
    </location>
</feature>
<gene>
    <name evidence="2" type="ORF">SDC9_195218</name>
</gene>
<sequence>MKDDYGYFGKGTTGYVHYMEAFRRNGNGGGKKPRGKSGCLSTLLILIVVVLLTHLL</sequence>
<protein>
    <recommendedName>
        <fullName evidence="3">HFLK protein</fullName>
    </recommendedName>
</protein>
<proteinExistence type="predicted"/>